<organism evidence="2 3">
    <name type="scientific">Colletotrichum asianum</name>
    <dbReference type="NCBI Taxonomy" id="702518"/>
    <lineage>
        <taxon>Eukaryota</taxon>
        <taxon>Fungi</taxon>
        <taxon>Dikarya</taxon>
        <taxon>Ascomycota</taxon>
        <taxon>Pezizomycotina</taxon>
        <taxon>Sordariomycetes</taxon>
        <taxon>Hypocreomycetidae</taxon>
        <taxon>Glomerellales</taxon>
        <taxon>Glomerellaceae</taxon>
        <taxon>Colletotrichum</taxon>
        <taxon>Colletotrichum gloeosporioides species complex</taxon>
    </lineage>
</organism>
<keyword evidence="3" id="KW-1185">Reference proteome</keyword>
<feature type="transmembrane region" description="Helical" evidence="1">
    <location>
        <begin position="20"/>
        <end position="37"/>
    </location>
</feature>
<name>A0A8H3VW55_9PEZI</name>
<evidence type="ECO:0000313" key="2">
    <source>
        <dbReference type="EMBL" id="KAF0315239.1"/>
    </source>
</evidence>
<accession>A0A8H3VW55</accession>
<comment type="caution">
    <text evidence="2">The sequence shown here is derived from an EMBL/GenBank/DDBJ whole genome shotgun (WGS) entry which is preliminary data.</text>
</comment>
<evidence type="ECO:0000256" key="1">
    <source>
        <dbReference type="SAM" id="Phobius"/>
    </source>
</evidence>
<evidence type="ECO:0000313" key="3">
    <source>
        <dbReference type="Proteomes" id="UP000434172"/>
    </source>
</evidence>
<dbReference type="EMBL" id="WOWK01000220">
    <property type="protein sequence ID" value="KAF0315239.1"/>
    <property type="molecule type" value="Genomic_DNA"/>
</dbReference>
<dbReference type="AlphaFoldDB" id="A0A8H3VW55"/>
<keyword evidence="1" id="KW-0812">Transmembrane</keyword>
<protein>
    <submittedName>
        <fullName evidence="2">Uncharacterized protein</fullName>
    </submittedName>
</protein>
<keyword evidence="1" id="KW-0472">Membrane</keyword>
<keyword evidence="1" id="KW-1133">Transmembrane helix</keyword>
<gene>
    <name evidence="2" type="ORF">GQ607_017521</name>
</gene>
<dbReference type="Proteomes" id="UP000434172">
    <property type="component" value="Unassembled WGS sequence"/>
</dbReference>
<reference evidence="2 3" key="1">
    <citation type="submission" date="2019-12" db="EMBL/GenBank/DDBJ databases">
        <title>A genome sequence resource for the geographically widespread anthracnose pathogen Colletotrichum asianum.</title>
        <authorList>
            <person name="Meng Y."/>
        </authorList>
    </citation>
    <scope>NUCLEOTIDE SEQUENCE [LARGE SCALE GENOMIC DNA]</scope>
    <source>
        <strain evidence="2 3">ICMP 18580</strain>
    </source>
</reference>
<feature type="non-terminal residue" evidence="2">
    <location>
        <position position="1"/>
    </location>
</feature>
<sequence length="46" mass="5338">GLKIKLKIRLLKLTILKTSYSILTLLLKLITNFLNAIRKKVRSNKD</sequence>
<proteinExistence type="predicted"/>